<keyword evidence="3" id="KW-1185">Reference proteome</keyword>
<dbReference type="Pfam" id="PF04754">
    <property type="entry name" value="Transposase_31"/>
    <property type="match status" value="1"/>
</dbReference>
<dbReference type="GO" id="GO:1990238">
    <property type="term" value="F:double-stranded DNA endonuclease activity"/>
    <property type="evidence" value="ECO:0007669"/>
    <property type="project" value="TreeGrafter"/>
</dbReference>
<accession>C6I158</accession>
<protein>
    <recommendedName>
        <fullName evidence="1">Transposase (putative) YhgA-like domain-containing protein</fullName>
    </recommendedName>
</protein>
<sequence length="328" mass="37123">MHDIALHDRFFKSTLGRPDRLGKVLKAFLPTNISASLDPGSLVPLGTESVGEGLDSSLMDLAFSARFGDQEARIHLIVEHKSSPDPRTHFQIARYLCGLWIRELKEGLQPRPLLPILFYHGVVPWTLPSRLTEVLRPPSELLAVTPDFVLPLIDLRRVDDEEIRHHVDDLEAVLALLSLKHIFDGVETLVRLLLREIWERKAPHAILKPEMNYMAGVYKITNSQEMKQIVDPIAREVGMAQDIVETWLDEYLQQGLQKGLEQGLQQGLQQGLEKGLEKGFQQGARLKEEQVIRTLLKKKTFSFEEIASLVGVELSRVREVAESPERGS</sequence>
<proteinExistence type="predicted"/>
<dbReference type="InterPro" id="IPR006842">
    <property type="entry name" value="Transposase_31"/>
</dbReference>
<name>C6I158_9BACT</name>
<dbReference type="EMBL" id="GG693891">
    <property type="protein sequence ID" value="EES51417.1"/>
    <property type="molecule type" value="Genomic_DNA"/>
</dbReference>
<evidence type="ECO:0000313" key="2">
    <source>
        <dbReference type="EMBL" id="EES51417.1"/>
    </source>
</evidence>
<evidence type="ECO:0000259" key="1">
    <source>
        <dbReference type="Pfam" id="PF04754"/>
    </source>
</evidence>
<evidence type="ECO:0000313" key="3">
    <source>
        <dbReference type="Proteomes" id="UP000009374"/>
    </source>
</evidence>
<dbReference type="Proteomes" id="UP000009374">
    <property type="component" value="Unassembled WGS sequence"/>
</dbReference>
<dbReference type="PANTHER" id="PTHR34611:SF2">
    <property type="entry name" value="INACTIVE RECOMBINATION-PROMOTING NUCLEASE-LIKE PROTEIN RPNE-RELATED"/>
    <property type="match status" value="1"/>
</dbReference>
<dbReference type="PANTHER" id="PTHR34611">
    <property type="match status" value="1"/>
</dbReference>
<dbReference type="InterPro" id="IPR051699">
    <property type="entry name" value="Rpn/YhgA-like_nuclease"/>
</dbReference>
<dbReference type="GO" id="GO:0006310">
    <property type="term" value="P:DNA recombination"/>
    <property type="evidence" value="ECO:0007669"/>
    <property type="project" value="TreeGrafter"/>
</dbReference>
<organism evidence="2 3">
    <name type="scientific">Leptospirillum ferrodiazotrophum</name>
    <dbReference type="NCBI Taxonomy" id="412449"/>
    <lineage>
        <taxon>Bacteria</taxon>
        <taxon>Pseudomonadati</taxon>
        <taxon>Nitrospirota</taxon>
        <taxon>Nitrospiria</taxon>
        <taxon>Nitrospirales</taxon>
        <taxon>Nitrospiraceae</taxon>
        <taxon>Leptospirillum</taxon>
    </lineage>
</organism>
<feature type="domain" description="Transposase (putative) YhgA-like" evidence="1">
    <location>
        <begin position="7"/>
        <end position="185"/>
    </location>
</feature>
<dbReference type="AlphaFoldDB" id="C6I158"/>
<reference evidence="2 3" key="1">
    <citation type="journal article" date="2009" name="Appl. Environ. Microbiol.">
        <title>Community genomic and proteomic analyses of chemoautotrophic iron-oxidizing "Leptospirillum rubarum" (Group II) and "Leptospirillum ferrodiazotrophum" (Group III) bacteria in acid mine drainage biofilms.</title>
        <authorList>
            <person name="Goltsman D.S."/>
            <person name="Denef V.J."/>
            <person name="Singer S.W."/>
            <person name="VerBerkmoes N.C."/>
            <person name="Lefsrud M."/>
            <person name="Mueller R.S."/>
            <person name="Dick G.J."/>
            <person name="Sun C.L."/>
            <person name="Wheeler K.E."/>
            <person name="Zemla A."/>
            <person name="Baker B.J."/>
            <person name="Hauser L."/>
            <person name="Land M."/>
            <person name="Shah M.B."/>
            <person name="Thelen M.P."/>
            <person name="Hettich R.L."/>
            <person name="Banfield J.F."/>
        </authorList>
    </citation>
    <scope>NUCLEOTIDE SEQUENCE [LARGE SCALE GENOMIC DNA]</scope>
</reference>
<gene>
    <name evidence="2" type="ORF">UBAL3_96270010</name>
</gene>